<proteinExistence type="predicted"/>
<reference evidence="1" key="1">
    <citation type="submission" date="2023-03" db="EMBL/GenBank/DDBJ databases">
        <title>Massive genome expansion in bonnet fungi (Mycena s.s.) driven by repeated elements and novel gene families across ecological guilds.</title>
        <authorList>
            <consortium name="Lawrence Berkeley National Laboratory"/>
            <person name="Harder C.B."/>
            <person name="Miyauchi S."/>
            <person name="Viragh M."/>
            <person name="Kuo A."/>
            <person name="Thoen E."/>
            <person name="Andreopoulos B."/>
            <person name="Lu D."/>
            <person name="Skrede I."/>
            <person name="Drula E."/>
            <person name="Henrissat B."/>
            <person name="Morin E."/>
            <person name="Kohler A."/>
            <person name="Barry K."/>
            <person name="LaButti K."/>
            <person name="Morin E."/>
            <person name="Salamov A."/>
            <person name="Lipzen A."/>
            <person name="Mereny Z."/>
            <person name="Hegedus B."/>
            <person name="Baldrian P."/>
            <person name="Stursova M."/>
            <person name="Weitz H."/>
            <person name="Taylor A."/>
            <person name="Grigoriev I.V."/>
            <person name="Nagy L.G."/>
            <person name="Martin F."/>
            <person name="Kauserud H."/>
        </authorList>
    </citation>
    <scope>NUCLEOTIDE SEQUENCE</scope>
    <source>
        <strain evidence="1">CBHHK200</strain>
    </source>
</reference>
<dbReference type="InterPro" id="IPR032675">
    <property type="entry name" value="LRR_dom_sf"/>
</dbReference>
<evidence type="ECO:0000313" key="2">
    <source>
        <dbReference type="Proteomes" id="UP001218188"/>
    </source>
</evidence>
<dbReference type="EMBL" id="JARJCM010000014">
    <property type="protein sequence ID" value="KAJ7041911.1"/>
    <property type="molecule type" value="Genomic_DNA"/>
</dbReference>
<accession>A0AAD6T8X1</accession>
<evidence type="ECO:0000313" key="1">
    <source>
        <dbReference type="EMBL" id="KAJ7041911.1"/>
    </source>
</evidence>
<name>A0AAD6T8X1_9AGAR</name>
<sequence length="487" mass="54187">MEESIASRFFGIDELLRLVLAYLTPPSGFRVSLLDSRHVKPDTLASLARVSRKISGPTLDALWSSINQPNAIIGLLPIDAIELTDSDGDPQYRLTRPFAPEDFATFDKYASRIHCVDFTGPTRYRRLTPGCELLPCIKEFRNPIFPALKEFIWEPSANKGAIGAFHLLSREASVPRDEFHLLSWQVERSAVNSDAMAKTFDAFMDPGLPWIPNVKRLTLCTHLYSPPLRTNLRTLSNVEHFSCQPLINTSSFEGLSALPHLRRLDIRLVKGDFDHIHTSLLASFFPPAISACAATLVHFDFVNPKPIRWLPDGSDPALLQFAIFTPLYACSGMQVLSVDASRGAQLVITDSDVRAMARSWPALRVVSLHEAPRPASAHGLHLYDTLWALAAGCPRLSRLELTVDSDVAEAFSVENRRSNHQVEMESVVLNSSPCGDPLLIADFLNRAFPRLSAEAFVAFPTKERQEDEEKWARVAAALPYTPGDHPQ</sequence>
<organism evidence="1 2">
    <name type="scientific">Mycena alexandri</name>
    <dbReference type="NCBI Taxonomy" id="1745969"/>
    <lineage>
        <taxon>Eukaryota</taxon>
        <taxon>Fungi</taxon>
        <taxon>Dikarya</taxon>
        <taxon>Basidiomycota</taxon>
        <taxon>Agaricomycotina</taxon>
        <taxon>Agaricomycetes</taxon>
        <taxon>Agaricomycetidae</taxon>
        <taxon>Agaricales</taxon>
        <taxon>Marasmiineae</taxon>
        <taxon>Mycenaceae</taxon>
        <taxon>Mycena</taxon>
    </lineage>
</organism>
<dbReference type="Proteomes" id="UP001218188">
    <property type="component" value="Unassembled WGS sequence"/>
</dbReference>
<gene>
    <name evidence="1" type="ORF">C8F04DRAFT_1077718</name>
</gene>
<comment type="caution">
    <text evidence="1">The sequence shown here is derived from an EMBL/GenBank/DDBJ whole genome shotgun (WGS) entry which is preliminary data.</text>
</comment>
<keyword evidence="2" id="KW-1185">Reference proteome</keyword>
<dbReference type="AlphaFoldDB" id="A0AAD6T8X1"/>
<protein>
    <submittedName>
        <fullName evidence="1">Uncharacterized protein</fullName>
    </submittedName>
</protein>
<dbReference type="Gene3D" id="3.80.10.10">
    <property type="entry name" value="Ribonuclease Inhibitor"/>
    <property type="match status" value="1"/>
</dbReference>